<evidence type="ECO:0000256" key="2">
    <source>
        <dbReference type="ARBA" id="ARBA00022737"/>
    </source>
</evidence>
<proteinExistence type="inferred from homology"/>
<comment type="subunit">
    <text evidence="5">Binds PPP1CA and actin.</text>
</comment>
<keyword evidence="3 5" id="KW-0009">Actin-binding</keyword>
<keyword evidence="2 5" id="KW-0677">Repeat</keyword>
<feature type="compositionally biased region" description="Acidic residues" evidence="6">
    <location>
        <begin position="139"/>
        <end position="154"/>
    </location>
</feature>
<protein>
    <recommendedName>
        <fullName evidence="5">Phosphatase and actin regulator</fullName>
    </recommendedName>
</protein>
<feature type="compositionally biased region" description="Basic and acidic residues" evidence="6">
    <location>
        <begin position="255"/>
        <end position="287"/>
    </location>
</feature>
<gene>
    <name evidence="7" type="ORF">DNTS_008266</name>
</gene>
<feature type="repeat" description="RPEL" evidence="4">
    <location>
        <begin position="382"/>
        <end position="407"/>
    </location>
</feature>
<comment type="caution">
    <text evidence="7">The sequence shown here is derived from an EMBL/GenBank/DDBJ whole genome shotgun (WGS) entry which is preliminary data.</text>
</comment>
<feature type="compositionally biased region" description="Acidic residues" evidence="6">
    <location>
        <begin position="103"/>
        <end position="112"/>
    </location>
</feature>
<reference evidence="7 8" key="1">
    <citation type="journal article" date="2019" name="Sci. Data">
        <title>Hybrid genome assembly and annotation of Danionella translucida.</title>
        <authorList>
            <person name="Kadobianskyi M."/>
            <person name="Schulze L."/>
            <person name="Schuelke M."/>
            <person name="Judkewitz B."/>
        </authorList>
    </citation>
    <scope>NUCLEOTIDE SEQUENCE [LARGE SCALE GENOMIC DNA]</scope>
    <source>
        <strain evidence="7 8">Bolton</strain>
    </source>
</reference>
<evidence type="ECO:0000313" key="7">
    <source>
        <dbReference type="EMBL" id="TRY97763.1"/>
    </source>
</evidence>
<dbReference type="SMART" id="SM00707">
    <property type="entry name" value="RPEL"/>
    <property type="match status" value="3"/>
</dbReference>
<dbReference type="InterPro" id="IPR004018">
    <property type="entry name" value="RPEL_repeat"/>
</dbReference>
<evidence type="ECO:0000256" key="4">
    <source>
        <dbReference type="PROSITE-ProRule" id="PRU00401"/>
    </source>
</evidence>
<feature type="repeat" description="RPEL" evidence="4">
    <location>
        <begin position="420"/>
        <end position="445"/>
    </location>
</feature>
<dbReference type="Pfam" id="PF02755">
    <property type="entry name" value="RPEL"/>
    <property type="match status" value="2"/>
</dbReference>
<dbReference type="OrthoDB" id="5563016at2759"/>
<dbReference type="PANTHER" id="PTHR12751:SF7">
    <property type="entry name" value="PHOSPHATASE AND ACTIN REGULATOR 3"/>
    <property type="match status" value="1"/>
</dbReference>
<dbReference type="PANTHER" id="PTHR12751">
    <property type="entry name" value="PHOSPHATASE AND ACTIN REGULATOR PHACTR"/>
    <property type="match status" value="1"/>
</dbReference>
<name>A0A553R6G8_9TELE</name>
<dbReference type="Gene3D" id="6.10.140.2130">
    <property type="match status" value="1"/>
</dbReference>
<organism evidence="7 8">
    <name type="scientific">Danionella cerebrum</name>
    <dbReference type="NCBI Taxonomy" id="2873325"/>
    <lineage>
        <taxon>Eukaryota</taxon>
        <taxon>Metazoa</taxon>
        <taxon>Chordata</taxon>
        <taxon>Craniata</taxon>
        <taxon>Vertebrata</taxon>
        <taxon>Euteleostomi</taxon>
        <taxon>Actinopterygii</taxon>
        <taxon>Neopterygii</taxon>
        <taxon>Teleostei</taxon>
        <taxon>Ostariophysi</taxon>
        <taxon>Cypriniformes</taxon>
        <taxon>Danionidae</taxon>
        <taxon>Danioninae</taxon>
        <taxon>Danionella</taxon>
    </lineage>
</organism>
<comment type="similarity">
    <text evidence="1 5">Belongs to the phosphatase and actin regulator family.</text>
</comment>
<evidence type="ECO:0000256" key="1">
    <source>
        <dbReference type="ARBA" id="ARBA00009795"/>
    </source>
</evidence>
<feature type="region of interest" description="Disordered" evidence="6">
    <location>
        <begin position="1"/>
        <end position="45"/>
    </location>
</feature>
<dbReference type="GO" id="GO:0004864">
    <property type="term" value="F:protein phosphatase inhibitor activity"/>
    <property type="evidence" value="ECO:0007669"/>
    <property type="project" value="UniProtKB-UniRule"/>
</dbReference>
<accession>A0A553R6G8</accession>
<dbReference type="Proteomes" id="UP000316079">
    <property type="component" value="Unassembled WGS sequence"/>
</dbReference>
<feature type="repeat" description="RPEL" evidence="4">
    <location>
        <begin position="344"/>
        <end position="369"/>
    </location>
</feature>
<feature type="compositionally biased region" description="Basic and acidic residues" evidence="6">
    <location>
        <begin position="313"/>
        <end position="322"/>
    </location>
</feature>
<evidence type="ECO:0000256" key="5">
    <source>
        <dbReference type="RuleBase" id="RU301113"/>
    </source>
</evidence>
<evidence type="ECO:0000256" key="3">
    <source>
        <dbReference type="ARBA" id="ARBA00023203"/>
    </source>
</evidence>
<evidence type="ECO:0000313" key="8">
    <source>
        <dbReference type="Proteomes" id="UP000316079"/>
    </source>
</evidence>
<feature type="compositionally biased region" description="Polar residues" evidence="6">
    <location>
        <begin position="289"/>
        <end position="300"/>
    </location>
</feature>
<dbReference type="AlphaFoldDB" id="A0A553R6G8"/>
<dbReference type="PROSITE" id="PS51073">
    <property type="entry name" value="RPEL"/>
    <property type="match status" value="3"/>
</dbReference>
<dbReference type="Gene3D" id="6.10.140.1750">
    <property type="match status" value="1"/>
</dbReference>
<feature type="compositionally biased region" description="Basic and acidic residues" evidence="6">
    <location>
        <begin position="172"/>
        <end position="183"/>
    </location>
</feature>
<dbReference type="GO" id="GO:0003779">
    <property type="term" value="F:actin binding"/>
    <property type="evidence" value="ECO:0007669"/>
    <property type="project" value="UniProtKB-KW"/>
</dbReference>
<dbReference type="EMBL" id="SRMA01025209">
    <property type="protein sequence ID" value="TRY97763.1"/>
    <property type="molecule type" value="Genomic_DNA"/>
</dbReference>
<feature type="region of interest" description="Disordered" evidence="6">
    <location>
        <begin position="95"/>
        <end position="322"/>
    </location>
</feature>
<evidence type="ECO:0000256" key="6">
    <source>
        <dbReference type="SAM" id="MobiDB-lite"/>
    </source>
</evidence>
<keyword evidence="8" id="KW-1185">Reference proteome</keyword>
<dbReference type="GO" id="GO:0030036">
    <property type="term" value="P:actin cytoskeleton organization"/>
    <property type="evidence" value="ECO:0007669"/>
    <property type="project" value="TreeGrafter"/>
</dbReference>
<sequence>MAASDGARARVLQRGRSRSDPSVLSETHRADAMDPQRALRSGVRTPPILCRSSKLASLSRIFRPWRWRKRKNEKLRHGPTDCAVACGGSLEEVDGVCSRTEDSDPEEQEDDSMMLLDSNTEELRRPEEQPTLSGQEGSGLDETEEDPGQTEDEERPCVRALNLAPLEVPESPEEKKEEREALPLREALTPPAKPSLKLLPRLGSLDSGQCPPCRPAPATLPRNFTLPKDGFRGRAAASPRPGLLPPQLPPSCIIEELHRALASKNRRDSSQGKEIRASPKRRSDGRLSRTPTTENEQSAGTENTKEEEEEENKENMRLDEYYSDQERWNDSVISGTLPRRMRKELLAVKLRNRPSKEELEDRNIFPMRSDQERLNIRQEIEIKLAKRLSQRPAVEELESRNILKQRNDQSEQDERREIKQRLNRKLNQRPTVEELRDRKILIRFSDYVEVAKAQDYDRRADKPWTRLSAADKAAIRKELNEFKSTEMEVHASSKHLTSEVSSVKNMIRDEEQPHASSSSLESLVVGARDPWRPCLWSFSLNKPNFGERLFQFVDIYFFIFELL</sequence>